<sequence length="41" mass="3825">MRGAVAGATVAGTGEGGDHALPRGSPPGSAADGSGRHPEGR</sequence>
<evidence type="ECO:0000256" key="1">
    <source>
        <dbReference type="SAM" id="MobiDB-lite"/>
    </source>
</evidence>
<comment type="caution">
    <text evidence="2">The sequence shown here is derived from an EMBL/GenBank/DDBJ whole genome shotgun (WGS) entry which is preliminary data.</text>
</comment>
<feature type="compositionally biased region" description="Low complexity" evidence="1">
    <location>
        <begin position="1"/>
        <end position="12"/>
    </location>
</feature>
<dbReference type="AlphaFoldDB" id="A0A837D8P8"/>
<organism evidence="2 3">
    <name type="scientific">Saccharomonospora viridis</name>
    <dbReference type="NCBI Taxonomy" id="1852"/>
    <lineage>
        <taxon>Bacteria</taxon>
        <taxon>Bacillati</taxon>
        <taxon>Actinomycetota</taxon>
        <taxon>Actinomycetes</taxon>
        <taxon>Pseudonocardiales</taxon>
        <taxon>Pseudonocardiaceae</taxon>
        <taxon>Saccharomonospora</taxon>
    </lineage>
</organism>
<dbReference type="Proteomes" id="UP000030848">
    <property type="component" value="Unassembled WGS sequence"/>
</dbReference>
<reference evidence="2 3" key="1">
    <citation type="submission" date="2014-10" db="EMBL/GenBank/DDBJ databases">
        <title>Genome sequence of Micropolyspora internatus JCM3315.</title>
        <authorList>
            <person name="Shin S.-K."/>
            <person name="Yi H."/>
        </authorList>
    </citation>
    <scope>NUCLEOTIDE SEQUENCE [LARGE SCALE GENOMIC DNA]</scope>
    <source>
        <strain evidence="2 3">JCM 3315</strain>
    </source>
</reference>
<gene>
    <name evidence="2" type="ORF">MINT15_31530</name>
</gene>
<evidence type="ECO:0000313" key="2">
    <source>
        <dbReference type="EMBL" id="KHF42951.1"/>
    </source>
</evidence>
<dbReference type="EMBL" id="JRZE01000006">
    <property type="protein sequence ID" value="KHF42951.1"/>
    <property type="molecule type" value="Genomic_DNA"/>
</dbReference>
<name>A0A837D8P8_9PSEU</name>
<feature type="region of interest" description="Disordered" evidence="1">
    <location>
        <begin position="1"/>
        <end position="41"/>
    </location>
</feature>
<proteinExistence type="predicted"/>
<protein>
    <submittedName>
        <fullName evidence="2">Uncharacterized protein</fullName>
    </submittedName>
</protein>
<evidence type="ECO:0000313" key="3">
    <source>
        <dbReference type="Proteomes" id="UP000030848"/>
    </source>
</evidence>
<accession>A0A837D8P8</accession>
<feature type="compositionally biased region" description="Low complexity" evidence="1">
    <location>
        <begin position="22"/>
        <end position="33"/>
    </location>
</feature>